<sequence>MSTLFKMIPHSILSRFFSRIGRSSSLCPCPRH</sequence>
<name>A0A2P2PKH5_RHIMU</name>
<protein>
    <submittedName>
        <fullName evidence="1">Uncharacterized protein</fullName>
    </submittedName>
</protein>
<dbReference type="AlphaFoldDB" id="A0A2P2PKH5"/>
<proteinExistence type="predicted"/>
<reference evidence="1" key="1">
    <citation type="submission" date="2018-02" db="EMBL/GenBank/DDBJ databases">
        <title>Rhizophora mucronata_Transcriptome.</title>
        <authorList>
            <person name="Meera S.P."/>
            <person name="Sreeshan A."/>
            <person name="Augustine A."/>
        </authorList>
    </citation>
    <scope>NUCLEOTIDE SEQUENCE</scope>
    <source>
        <tissue evidence="1">Leaf</tissue>
    </source>
</reference>
<accession>A0A2P2PKH5</accession>
<dbReference type="EMBL" id="GGEC01074687">
    <property type="protein sequence ID" value="MBX55171.1"/>
    <property type="molecule type" value="Transcribed_RNA"/>
</dbReference>
<organism evidence="1">
    <name type="scientific">Rhizophora mucronata</name>
    <name type="common">Asiatic mangrove</name>
    <dbReference type="NCBI Taxonomy" id="61149"/>
    <lineage>
        <taxon>Eukaryota</taxon>
        <taxon>Viridiplantae</taxon>
        <taxon>Streptophyta</taxon>
        <taxon>Embryophyta</taxon>
        <taxon>Tracheophyta</taxon>
        <taxon>Spermatophyta</taxon>
        <taxon>Magnoliopsida</taxon>
        <taxon>eudicotyledons</taxon>
        <taxon>Gunneridae</taxon>
        <taxon>Pentapetalae</taxon>
        <taxon>rosids</taxon>
        <taxon>fabids</taxon>
        <taxon>Malpighiales</taxon>
        <taxon>Rhizophoraceae</taxon>
        <taxon>Rhizophora</taxon>
    </lineage>
</organism>
<evidence type="ECO:0000313" key="1">
    <source>
        <dbReference type="EMBL" id="MBX55171.1"/>
    </source>
</evidence>